<protein>
    <submittedName>
        <fullName evidence="4">FMN-binding protein</fullName>
    </submittedName>
</protein>
<feature type="domain" description="FMN-binding" evidence="3">
    <location>
        <begin position="313"/>
        <end position="386"/>
    </location>
</feature>
<gene>
    <name evidence="4" type="ORF">H8S07_07030</name>
</gene>
<dbReference type="RefSeq" id="WP_186855740.1">
    <property type="nucleotide sequence ID" value="NZ_JACOOY010000007.1"/>
</dbReference>
<feature type="region of interest" description="Disordered" evidence="1">
    <location>
        <begin position="270"/>
        <end position="297"/>
    </location>
</feature>
<feature type="region of interest" description="Disordered" evidence="1">
    <location>
        <begin position="387"/>
        <end position="413"/>
    </location>
</feature>
<feature type="domain" description="FMN-binding" evidence="3">
    <location>
        <begin position="196"/>
        <end position="270"/>
    </location>
</feature>
<dbReference type="EMBL" id="JACOOY010000007">
    <property type="protein sequence ID" value="MBC5665031.1"/>
    <property type="molecule type" value="Genomic_DNA"/>
</dbReference>
<evidence type="ECO:0000313" key="4">
    <source>
        <dbReference type="EMBL" id="MBC5665031.1"/>
    </source>
</evidence>
<keyword evidence="2" id="KW-0812">Transmembrane</keyword>
<keyword evidence="5" id="KW-1185">Reference proteome</keyword>
<dbReference type="Proteomes" id="UP000647235">
    <property type="component" value="Unassembled WGS sequence"/>
</dbReference>
<evidence type="ECO:0000256" key="2">
    <source>
        <dbReference type="SAM" id="Phobius"/>
    </source>
</evidence>
<dbReference type="InterPro" id="IPR007329">
    <property type="entry name" value="FMN-bd"/>
</dbReference>
<evidence type="ECO:0000259" key="3">
    <source>
        <dbReference type="SMART" id="SM00900"/>
    </source>
</evidence>
<sequence length="513" mass="54889">MKILKKLQMIKPVLPVMLLGIFVIVAVTGYRPDAGTDSDGGNWVQKVLAARKQTTESQTVKAGKKGKGFDLKDGKYTGSANGYGGKITVTVTIKNKKIVKIHIDSAPGETTSFFNRAKTLTDLMIRQQSTDVDAVSGATYSSKGIIGAVKNALYGTKSTTKQAPASFGEKGKAKKVAKVTETGNWKDGTYTGNAQGFGGLVKVKVTVKNGKIKKIQIVSASGETGSYFAKAKALIPAIVKKQTTNVDAVSGATYSSNGIIRAVRNALGKASTTSKKTKTQKKSSKKNTKKQTVKPGSGTVPYINGTYYGTGEGRNGEIKVKLTIKNKKIVSLVVVSHKEDAPYFAKAKKILTMVLKRQSAKVDAVSGATLSSNGLIEAIENAMDAAKKATEAKNNTQKPDDSKKDDTSSEKPEEELIYKAGTYAVAAICYPDEEEEFWEYTISMDVTIKQDKITAIENIVLTDPANRPFVKSKLLKAIIRKGTPEGVDTVTGATCSSKAILEACREALQQAKK</sequence>
<reference evidence="4 5" key="1">
    <citation type="submission" date="2020-08" db="EMBL/GenBank/DDBJ databases">
        <title>Genome public.</title>
        <authorList>
            <person name="Liu C."/>
            <person name="Sun Q."/>
        </authorList>
    </citation>
    <scope>NUCLEOTIDE SEQUENCE [LARGE SCALE GENOMIC DNA]</scope>
    <source>
        <strain evidence="4 5">NSJ-36</strain>
    </source>
</reference>
<keyword evidence="2" id="KW-1133">Transmembrane helix</keyword>
<dbReference type="Gene3D" id="3.90.1010.20">
    <property type="match status" value="4"/>
</dbReference>
<dbReference type="Pfam" id="PF04205">
    <property type="entry name" value="FMN_bind"/>
    <property type="match status" value="4"/>
</dbReference>
<name>A0ABR7EUJ6_9FIRM</name>
<feature type="compositionally biased region" description="Basic and acidic residues" evidence="1">
    <location>
        <begin position="398"/>
        <end position="413"/>
    </location>
</feature>
<organism evidence="4 5">
    <name type="scientific">Dorea hominis</name>
    <dbReference type="NCBI Taxonomy" id="2763040"/>
    <lineage>
        <taxon>Bacteria</taxon>
        <taxon>Bacillati</taxon>
        <taxon>Bacillota</taxon>
        <taxon>Clostridia</taxon>
        <taxon>Lachnospirales</taxon>
        <taxon>Lachnospiraceae</taxon>
        <taxon>Dorea</taxon>
    </lineage>
</organism>
<feature type="domain" description="FMN-binding" evidence="3">
    <location>
        <begin position="82"/>
        <end position="155"/>
    </location>
</feature>
<feature type="transmembrane region" description="Helical" evidence="2">
    <location>
        <begin position="12"/>
        <end position="30"/>
    </location>
</feature>
<dbReference type="SMART" id="SM00900">
    <property type="entry name" value="FMN_bind"/>
    <property type="match status" value="4"/>
</dbReference>
<keyword evidence="2" id="KW-0472">Membrane</keyword>
<feature type="compositionally biased region" description="Basic residues" evidence="1">
    <location>
        <begin position="275"/>
        <end position="292"/>
    </location>
</feature>
<comment type="caution">
    <text evidence="4">The sequence shown here is derived from an EMBL/GenBank/DDBJ whole genome shotgun (WGS) entry which is preliminary data.</text>
</comment>
<proteinExistence type="predicted"/>
<evidence type="ECO:0000313" key="5">
    <source>
        <dbReference type="Proteomes" id="UP000647235"/>
    </source>
</evidence>
<evidence type="ECO:0000256" key="1">
    <source>
        <dbReference type="SAM" id="MobiDB-lite"/>
    </source>
</evidence>
<feature type="domain" description="FMN-binding" evidence="3">
    <location>
        <begin position="436"/>
        <end position="511"/>
    </location>
</feature>
<accession>A0ABR7EUJ6</accession>